<dbReference type="InterPro" id="IPR051706">
    <property type="entry name" value="Glycosyltransferase_domain"/>
</dbReference>
<dbReference type="AlphaFoldDB" id="A0A2N8HBL2"/>
<gene>
    <name evidence="2" type="ORF">CXU22_11530</name>
</gene>
<dbReference type="SUPFAM" id="SSF53448">
    <property type="entry name" value="Nucleotide-diphospho-sugar transferases"/>
    <property type="match status" value="1"/>
</dbReference>
<evidence type="ECO:0000256" key="1">
    <source>
        <dbReference type="ARBA" id="ARBA00022679"/>
    </source>
</evidence>
<evidence type="ECO:0008006" key="4">
    <source>
        <dbReference type="Google" id="ProtNLM"/>
    </source>
</evidence>
<sequence length="256" mass="30143">MVIRKLHYCWFGGTVPEAVSRNVQKWRECNPDFEVIEWNEGNSHVSTSSFGKRALKQKKWCFASDIARLQALVEEGGFYLDTDVELYRPLHELKVDDKRLVLGYMYDCALGTAFLYAPPQHPVLKALLALYEEVRPDCFPVNNTVFTDYFINEVPGFLLNGKAWRNDLVEVYPKEFFEQPALIRSRGFCFHHCCGSWMPERQDFFRMSPEASHWLRWLKRKVNTALSLRKNEFYPYYRAALRGVSLKKECMWRKDG</sequence>
<reference evidence="2 3" key="1">
    <citation type="journal article" date="2017" name="BMC Genomics">
        <title>Genome sequencing of 39 Akkermansia muciniphila isolates reveals its population structure, genomic and functional diverisity, and global distribution in mammalian gut microbiotas.</title>
        <authorList>
            <person name="Guo X."/>
            <person name="Li S."/>
            <person name="Zhang J."/>
            <person name="Wu F."/>
            <person name="Li X."/>
            <person name="Wu D."/>
            <person name="Zhang M."/>
            <person name="Ou Z."/>
            <person name="Jie Z."/>
            <person name="Yan Q."/>
            <person name="Li P."/>
            <person name="Yi J."/>
            <person name="Peng Y."/>
        </authorList>
    </citation>
    <scope>NUCLEOTIDE SEQUENCE [LARGE SCALE GENOMIC DNA]</scope>
    <source>
        <strain evidence="2 3">GP24</strain>
    </source>
</reference>
<organism evidence="2 3">
    <name type="scientific">Akkermansia muciniphila</name>
    <dbReference type="NCBI Taxonomy" id="239935"/>
    <lineage>
        <taxon>Bacteria</taxon>
        <taxon>Pseudomonadati</taxon>
        <taxon>Verrucomicrobiota</taxon>
        <taxon>Verrucomicrobiia</taxon>
        <taxon>Verrucomicrobiales</taxon>
        <taxon>Akkermansiaceae</taxon>
        <taxon>Akkermansia</taxon>
    </lineage>
</organism>
<dbReference type="InterPro" id="IPR029044">
    <property type="entry name" value="Nucleotide-diphossugar_trans"/>
</dbReference>
<dbReference type="OrthoDB" id="9802987at2"/>
<protein>
    <recommendedName>
        <fullName evidence="4">Glycosyl transferase</fullName>
    </recommendedName>
</protein>
<dbReference type="Proteomes" id="UP000236000">
    <property type="component" value="Unassembled WGS sequence"/>
</dbReference>
<dbReference type="Pfam" id="PF04488">
    <property type="entry name" value="Gly_transf_sug"/>
    <property type="match status" value="1"/>
</dbReference>
<dbReference type="PANTHER" id="PTHR32385:SF15">
    <property type="entry name" value="INOSITOL PHOSPHOCERAMIDE MANNOSYLTRANSFERASE 1"/>
    <property type="match status" value="1"/>
</dbReference>
<accession>A0A2N8HBL2</accession>
<dbReference type="InterPro" id="IPR007577">
    <property type="entry name" value="GlycoTrfase_DXD_sugar-bd_CS"/>
</dbReference>
<proteinExistence type="predicted"/>
<evidence type="ECO:0000313" key="3">
    <source>
        <dbReference type="Proteomes" id="UP000236000"/>
    </source>
</evidence>
<keyword evidence="1" id="KW-0808">Transferase</keyword>
<dbReference type="EMBL" id="PJKA01000013">
    <property type="protein sequence ID" value="PNC17243.1"/>
    <property type="molecule type" value="Genomic_DNA"/>
</dbReference>
<dbReference type="GO" id="GO:0000030">
    <property type="term" value="F:mannosyltransferase activity"/>
    <property type="evidence" value="ECO:0007669"/>
    <property type="project" value="TreeGrafter"/>
</dbReference>
<name>A0A2N8HBL2_9BACT</name>
<dbReference type="GO" id="GO:0051999">
    <property type="term" value="P:mannosyl-inositol phosphorylceramide biosynthetic process"/>
    <property type="evidence" value="ECO:0007669"/>
    <property type="project" value="TreeGrafter"/>
</dbReference>
<comment type="caution">
    <text evidence="2">The sequence shown here is derived from an EMBL/GenBank/DDBJ whole genome shotgun (WGS) entry which is preliminary data.</text>
</comment>
<dbReference type="PANTHER" id="PTHR32385">
    <property type="entry name" value="MANNOSYL PHOSPHORYLINOSITOL CERAMIDE SYNTHASE"/>
    <property type="match status" value="1"/>
</dbReference>
<dbReference type="GO" id="GO:0016020">
    <property type="term" value="C:membrane"/>
    <property type="evidence" value="ECO:0007669"/>
    <property type="project" value="GOC"/>
</dbReference>
<evidence type="ECO:0000313" key="2">
    <source>
        <dbReference type="EMBL" id="PNC17243.1"/>
    </source>
</evidence>
<dbReference type="Gene3D" id="3.90.550.20">
    <property type="match status" value="1"/>
</dbReference>